<evidence type="ECO:0000256" key="2">
    <source>
        <dbReference type="ARBA" id="ARBA00010876"/>
    </source>
</evidence>
<dbReference type="OrthoDB" id="9807829at2"/>
<dbReference type="KEGG" id="apr:Apre_0878"/>
<dbReference type="GO" id="GO:0140098">
    <property type="term" value="F:catalytic activity, acting on RNA"/>
    <property type="evidence" value="ECO:0007669"/>
    <property type="project" value="UniProtKB-ARBA"/>
</dbReference>
<organism evidence="7 8">
    <name type="scientific">Anaerococcus prevotii (strain ATCC 9321 / DSM 20548 / JCM 6508 / NCTC 11806 / PC1)</name>
    <name type="common">Peptostreptococcus prevotii</name>
    <name type="synonym">Peptococcus prevotii</name>
    <dbReference type="NCBI Taxonomy" id="525919"/>
    <lineage>
        <taxon>Bacteria</taxon>
        <taxon>Bacillati</taxon>
        <taxon>Bacillota</taxon>
        <taxon>Tissierellia</taxon>
        <taxon>Tissierellales</taxon>
        <taxon>Peptoniphilaceae</taxon>
        <taxon>Anaerococcus</taxon>
    </lineage>
</organism>
<dbReference type="RefSeq" id="WP_015777809.1">
    <property type="nucleotide sequence ID" value="NC_013171.1"/>
</dbReference>
<dbReference type="Pfam" id="PF00849">
    <property type="entry name" value="PseudoU_synth_2"/>
    <property type="match status" value="1"/>
</dbReference>
<keyword evidence="3" id="KW-0413">Isomerase</keyword>
<dbReference type="SUPFAM" id="SSF55120">
    <property type="entry name" value="Pseudouridine synthase"/>
    <property type="match status" value="1"/>
</dbReference>
<proteinExistence type="inferred from homology"/>
<evidence type="ECO:0000256" key="3">
    <source>
        <dbReference type="ARBA" id="ARBA00023235"/>
    </source>
</evidence>
<evidence type="ECO:0000259" key="6">
    <source>
        <dbReference type="Pfam" id="PF00849"/>
    </source>
</evidence>
<dbReference type="AlphaFoldDB" id="C7RHE5"/>
<dbReference type="GO" id="GO:0009982">
    <property type="term" value="F:pseudouridine synthase activity"/>
    <property type="evidence" value="ECO:0007669"/>
    <property type="project" value="InterPro"/>
</dbReference>
<dbReference type="GO" id="GO:0000455">
    <property type="term" value="P:enzyme-directed rRNA pseudouridine synthesis"/>
    <property type="evidence" value="ECO:0007669"/>
    <property type="project" value="TreeGrafter"/>
</dbReference>
<dbReference type="InterPro" id="IPR006224">
    <property type="entry name" value="PsdUridine_synth_RluA-like_CS"/>
</dbReference>
<dbReference type="PANTHER" id="PTHR21600:SF44">
    <property type="entry name" value="RIBOSOMAL LARGE SUBUNIT PSEUDOURIDINE SYNTHASE D"/>
    <property type="match status" value="1"/>
</dbReference>
<dbReference type="STRING" id="525919.Apre_0878"/>
<protein>
    <recommendedName>
        <fullName evidence="4">RNA pseudouridylate synthase</fullName>
    </recommendedName>
    <alternativeName>
        <fullName evidence="5">RNA-uridine isomerase</fullName>
    </alternativeName>
</protein>
<dbReference type="PROSITE" id="PS01129">
    <property type="entry name" value="PSI_RLU"/>
    <property type="match status" value="1"/>
</dbReference>
<feature type="domain" description="Pseudouridine synthase RsuA/RluA-like" evidence="6">
    <location>
        <begin position="83"/>
        <end position="225"/>
    </location>
</feature>
<reference evidence="7 8" key="1">
    <citation type="journal article" date="2009" name="Stand. Genomic Sci.">
        <title>Complete genome sequence of Anaerococcus prevotii type strain (PC1).</title>
        <authorList>
            <person name="Labutti K."/>
            <person name="Pukall R."/>
            <person name="Steenblock K."/>
            <person name="Glavina Del Rio T."/>
            <person name="Tice H."/>
            <person name="Copeland A."/>
            <person name="Cheng J.F."/>
            <person name="Lucas S."/>
            <person name="Chen F."/>
            <person name="Nolan M."/>
            <person name="Bruce D."/>
            <person name="Goodwin L."/>
            <person name="Pitluck S."/>
            <person name="Ivanova N."/>
            <person name="Mavromatis K."/>
            <person name="Ovchinnikova G."/>
            <person name="Pati A."/>
            <person name="Chen A."/>
            <person name="Palaniappan K."/>
            <person name="Land M."/>
            <person name="Hauser L."/>
            <person name="Chang Y.J."/>
            <person name="Jeffries C.D."/>
            <person name="Chain P."/>
            <person name="Saunders E."/>
            <person name="Brettin T."/>
            <person name="Detter J.C."/>
            <person name="Han C."/>
            <person name="Goker M."/>
            <person name="Bristow J."/>
            <person name="Eisen J.A."/>
            <person name="Markowitz V."/>
            <person name="Hugenholtz P."/>
            <person name="Kyrpides N.C."/>
            <person name="Klenk H.P."/>
            <person name="Lapidus A."/>
        </authorList>
    </citation>
    <scope>NUCLEOTIDE SEQUENCE [LARGE SCALE GENOMIC DNA]</scope>
    <source>
        <strain evidence="8">ATCC 9321 / DSM 20548 / JCM 6508 / NCTC 11806 / PC1</strain>
    </source>
</reference>
<evidence type="ECO:0000313" key="8">
    <source>
        <dbReference type="Proteomes" id="UP000002294"/>
    </source>
</evidence>
<accession>C7RHE5</accession>
<evidence type="ECO:0000256" key="1">
    <source>
        <dbReference type="ARBA" id="ARBA00000073"/>
    </source>
</evidence>
<dbReference type="HOGENOM" id="CLU_016902_8_2_9"/>
<dbReference type="InterPro" id="IPR020103">
    <property type="entry name" value="PsdUridine_synth_cat_dom_sf"/>
</dbReference>
<dbReference type="Proteomes" id="UP000002294">
    <property type="component" value="Chromosome"/>
</dbReference>
<gene>
    <name evidence="7" type="ordered locus">Apre_0878</name>
</gene>
<keyword evidence="8" id="KW-1185">Reference proteome</keyword>
<evidence type="ECO:0000256" key="5">
    <source>
        <dbReference type="ARBA" id="ARBA00033164"/>
    </source>
</evidence>
<dbReference type="CDD" id="cd02869">
    <property type="entry name" value="PseudoU_synth_RluA_like"/>
    <property type="match status" value="1"/>
</dbReference>
<name>C7RHE5_ANAPD</name>
<dbReference type="InterPro" id="IPR006145">
    <property type="entry name" value="PsdUridine_synth_RsuA/RluA"/>
</dbReference>
<comment type="catalytic activity">
    <reaction evidence="1">
        <text>a uridine in RNA = a pseudouridine in RNA</text>
        <dbReference type="Rhea" id="RHEA:48348"/>
        <dbReference type="Rhea" id="RHEA-COMP:12068"/>
        <dbReference type="Rhea" id="RHEA-COMP:12069"/>
        <dbReference type="ChEBI" id="CHEBI:65314"/>
        <dbReference type="ChEBI" id="CHEBI:65315"/>
    </reaction>
</comment>
<dbReference type="PANTHER" id="PTHR21600">
    <property type="entry name" value="MITOCHONDRIAL RNA PSEUDOURIDINE SYNTHASE"/>
    <property type="match status" value="1"/>
</dbReference>
<sequence length="277" mass="32484">MKYIKYEVHENTSVRQFLKAKNFSKKSIEDILKTGYILNGKKQRKSLNLKKSDELKIIIEDERVDYEPKKGGINIVYEDDNSLVISKEANITVNSKNQISLSNYIANYFIDSGQESKIRLVNRLDMDTSGLMLIAKNKYSHAYYQKQLEENTMKKKYLAVVEGMLDIDSLYENKFSYNEKKKNYEPSDKGKISRTYFKSIRINCDFSIIECEILTGRTHQIRASLTDLGHPIWGDKLYGSDKNLDRFLLHSYRLEFTSFYNEENIKLNDYPKFIGFL</sequence>
<dbReference type="GO" id="GO:0003723">
    <property type="term" value="F:RNA binding"/>
    <property type="evidence" value="ECO:0007669"/>
    <property type="project" value="InterPro"/>
</dbReference>
<comment type="similarity">
    <text evidence="2">Belongs to the pseudouridine synthase RluA family.</text>
</comment>
<dbReference type="InterPro" id="IPR050188">
    <property type="entry name" value="RluA_PseudoU_synthase"/>
</dbReference>
<dbReference type="Gene3D" id="3.30.2350.10">
    <property type="entry name" value="Pseudouridine synthase"/>
    <property type="match status" value="1"/>
</dbReference>
<dbReference type="EMBL" id="CP001708">
    <property type="protein sequence ID" value="ACV28906.1"/>
    <property type="molecule type" value="Genomic_DNA"/>
</dbReference>
<evidence type="ECO:0000256" key="4">
    <source>
        <dbReference type="ARBA" id="ARBA00031870"/>
    </source>
</evidence>
<dbReference type="eggNOG" id="COG0564">
    <property type="taxonomic scope" value="Bacteria"/>
</dbReference>
<evidence type="ECO:0000313" key="7">
    <source>
        <dbReference type="EMBL" id="ACV28906.1"/>
    </source>
</evidence>